<dbReference type="GO" id="GO:0005737">
    <property type="term" value="C:cytoplasm"/>
    <property type="evidence" value="ECO:0007669"/>
    <property type="project" value="UniProtKB-SubCell"/>
</dbReference>
<evidence type="ECO:0000256" key="9">
    <source>
        <dbReference type="ARBA" id="ARBA00022691"/>
    </source>
</evidence>
<comment type="function">
    <text evidence="10 12">Specifically methylates the N3 position of the uracil ring of uridine 1498 (m3U1498) in 16S rRNA. Acts on the fully assembled 30S ribosomal subunit.</text>
</comment>
<dbReference type="NCBIfam" id="NF008692">
    <property type="entry name" value="PRK11713.1-5"/>
    <property type="match status" value="1"/>
</dbReference>
<proteinExistence type="inferred from homology"/>
<dbReference type="EMBL" id="UHIA01000004">
    <property type="protein sequence ID" value="SUO96761.1"/>
    <property type="molecule type" value="Genomic_DNA"/>
</dbReference>
<dbReference type="InterPro" id="IPR029026">
    <property type="entry name" value="tRNA_m1G_MTases_N"/>
</dbReference>
<evidence type="ECO:0000256" key="3">
    <source>
        <dbReference type="ARBA" id="ARBA00012328"/>
    </source>
</evidence>
<gene>
    <name evidence="15" type="primary">rsmE</name>
    <name evidence="15" type="ORF">NCTC10717_01162</name>
</gene>
<dbReference type="PIRSF" id="PIRSF015601">
    <property type="entry name" value="MTase_slr0722"/>
    <property type="match status" value="1"/>
</dbReference>
<dbReference type="InterPro" id="IPR046887">
    <property type="entry name" value="RsmE_PUA-like"/>
</dbReference>
<dbReference type="Pfam" id="PF20260">
    <property type="entry name" value="PUA_4"/>
    <property type="match status" value="1"/>
</dbReference>
<dbReference type="SUPFAM" id="SSF88697">
    <property type="entry name" value="PUA domain-like"/>
    <property type="match status" value="1"/>
</dbReference>
<dbReference type="EC" id="2.1.1.193" evidence="3 12"/>
<keyword evidence="5 12" id="KW-0963">Cytoplasm</keyword>
<dbReference type="GO" id="GO:0070475">
    <property type="term" value="P:rRNA base methylation"/>
    <property type="evidence" value="ECO:0007669"/>
    <property type="project" value="TreeGrafter"/>
</dbReference>
<dbReference type="OrthoDB" id="9815641at2"/>
<evidence type="ECO:0000256" key="11">
    <source>
        <dbReference type="ARBA" id="ARBA00047944"/>
    </source>
</evidence>
<dbReference type="GO" id="GO:0070042">
    <property type="term" value="F:rRNA (uridine-N3-)-methyltransferase activity"/>
    <property type="evidence" value="ECO:0007669"/>
    <property type="project" value="TreeGrafter"/>
</dbReference>
<evidence type="ECO:0000256" key="7">
    <source>
        <dbReference type="ARBA" id="ARBA00022603"/>
    </source>
</evidence>
<dbReference type="SUPFAM" id="SSF75217">
    <property type="entry name" value="alpha/beta knot"/>
    <property type="match status" value="1"/>
</dbReference>
<evidence type="ECO:0000259" key="14">
    <source>
        <dbReference type="Pfam" id="PF20260"/>
    </source>
</evidence>
<name>A0A380MYK2_9GAMM</name>
<evidence type="ECO:0000256" key="6">
    <source>
        <dbReference type="ARBA" id="ARBA00022552"/>
    </source>
</evidence>
<comment type="catalytic activity">
    <reaction evidence="11 12">
        <text>uridine(1498) in 16S rRNA + S-adenosyl-L-methionine = N(3)-methyluridine(1498) in 16S rRNA + S-adenosyl-L-homocysteine + H(+)</text>
        <dbReference type="Rhea" id="RHEA:42920"/>
        <dbReference type="Rhea" id="RHEA-COMP:10283"/>
        <dbReference type="Rhea" id="RHEA-COMP:10284"/>
        <dbReference type="ChEBI" id="CHEBI:15378"/>
        <dbReference type="ChEBI" id="CHEBI:57856"/>
        <dbReference type="ChEBI" id="CHEBI:59789"/>
        <dbReference type="ChEBI" id="CHEBI:65315"/>
        <dbReference type="ChEBI" id="CHEBI:74502"/>
        <dbReference type="EC" id="2.1.1.193"/>
    </reaction>
</comment>
<evidence type="ECO:0000259" key="13">
    <source>
        <dbReference type="Pfam" id="PF04452"/>
    </source>
</evidence>
<dbReference type="NCBIfam" id="TIGR00046">
    <property type="entry name" value="RsmE family RNA methyltransferase"/>
    <property type="match status" value="1"/>
</dbReference>
<organism evidence="15 16">
    <name type="scientific">Suttonella indologenes</name>
    <dbReference type="NCBI Taxonomy" id="13276"/>
    <lineage>
        <taxon>Bacteria</taxon>
        <taxon>Pseudomonadati</taxon>
        <taxon>Pseudomonadota</taxon>
        <taxon>Gammaproteobacteria</taxon>
        <taxon>Cardiobacteriales</taxon>
        <taxon>Cardiobacteriaceae</taxon>
        <taxon>Suttonella</taxon>
    </lineage>
</organism>
<evidence type="ECO:0000313" key="15">
    <source>
        <dbReference type="EMBL" id="SUO96761.1"/>
    </source>
</evidence>
<evidence type="ECO:0000256" key="8">
    <source>
        <dbReference type="ARBA" id="ARBA00022679"/>
    </source>
</evidence>
<dbReference type="RefSeq" id="WP_115218406.1">
    <property type="nucleotide sequence ID" value="NZ_UHIA01000004.1"/>
</dbReference>
<comment type="subcellular location">
    <subcellularLocation>
        <location evidence="1 12">Cytoplasm</location>
    </subcellularLocation>
</comment>
<keyword evidence="7 12" id="KW-0489">Methyltransferase</keyword>
<reference evidence="15 16" key="1">
    <citation type="submission" date="2018-06" db="EMBL/GenBank/DDBJ databases">
        <authorList>
            <consortium name="Pathogen Informatics"/>
            <person name="Doyle S."/>
        </authorList>
    </citation>
    <scope>NUCLEOTIDE SEQUENCE [LARGE SCALE GENOMIC DNA]</scope>
    <source>
        <strain evidence="15 16">NCTC10717</strain>
    </source>
</reference>
<accession>A0A380MYK2</accession>
<evidence type="ECO:0000256" key="4">
    <source>
        <dbReference type="ARBA" id="ARBA00013673"/>
    </source>
</evidence>
<keyword evidence="16" id="KW-1185">Reference proteome</keyword>
<protein>
    <recommendedName>
        <fullName evidence="4 12">Ribosomal RNA small subunit methyltransferase E</fullName>
        <ecNumber evidence="3 12">2.1.1.193</ecNumber>
    </recommendedName>
</protein>
<dbReference type="PANTHER" id="PTHR30027">
    <property type="entry name" value="RIBOSOMAL RNA SMALL SUBUNIT METHYLTRANSFERASE E"/>
    <property type="match status" value="1"/>
</dbReference>
<evidence type="ECO:0000313" key="16">
    <source>
        <dbReference type="Proteomes" id="UP000254575"/>
    </source>
</evidence>
<dbReference type="InterPro" id="IPR029028">
    <property type="entry name" value="Alpha/beta_knot_MTases"/>
</dbReference>
<feature type="domain" description="Ribosomal RNA small subunit methyltransferase E methyltransferase" evidence="13">
    <location>
        <begin position="77"/>
        <end position="233"/>
    </location>
</feature>
<dbReference type="InterPro" id="IPR046886">
    <property type="entry name" value="RsmE_MTase_dom"/>
</dbReference>
<evidence type="ECO:0000256" key="2">
    <source>
        <dbReference type="ARBA" id="ARBA00005528"/>
    </source>
</evidence>
<dbReference type="InterPro" id="IPR015947">
    <property type="entry name" value="PUA-like_sf"/>
</dbReference>
<dbReference type="AlphaFoldDB" id="A0A380MYK2"/>
<keyword evidence="6 12" id="KW-0698">rRNA processing</keyword>
<feature type="domain" description="Ribosomal RNA small subunit methyltransferase E PUA-like" evidence="14">
    <location>
        <begin position="28"/>
        <end position="65"/>
    </location>
</feature>
<dbReference type="Pfam" id="PF04452">
    <property type="entry name" value="Methyltrans_RNA"/>
    <property type="match status" value="1"/>
</dbReference>
<evidence type="ECO:0000256" key="10">
    <source>
        <dbReference type="ARBA" id="ARBA00025699"/>
    </source>
</evidence>
<keyword evidence="8 12" id="KW-0808">Transferase</keyword>
<dbReference type="PANTHER" id="PTHR30027:SF3">
    <property type="entry name" value="16S RRNA (URACIL(1498)-N(3))-METHYLTRANSFERASE"/>
    <property type="match status" value="1"/>
</dbReference>
<evidence type="ECO:0000256" key="5">
    <source>
        <dbReference type="ARBA" id="ARBA00022490"/>
    </source>
</evidence>
<evidence type="ECO:0000256" key="1">
    <source>
        <dbReference type="ARBA" id="ARBA00004496"/>
    </source>
</evidence>
<evidence type="ECO:0000256" key="12">
    <source>
        <dbReference type="PIRNR" id="PIRNR015601"/>
    </source>
</evidence>
<dbReference type="InterPro" id="IPR006700">
    <property type="entry name" value="RsmE"/>
</dbReference>
<dbReference type="Proteomes" id="UP000254575">
    <property type="component" value="Unassembled WGS sequence"/>
</dbReference>
<sequence>MRLVRLFHSQPPQLGLNWLEEAAAHKVGKVLRMRVGDAVELVCGDGRNYRGAIAQCDKKAVAAEIVAIADNPCTPTLPLHLYMALIKGEQQDWVLQKAVELGATAIVPLMTARSERELSAERWLKKQQHWQGILTAAALQCGRAEWPVLSAPQPLDETLNAPCALNIMLSPHDEAALQLPSQIDSVALMIGPEGGFTAEEVALACSKGWQTQLLGNRILRADTAAVAAMTAVQLNYGEFKTW</sequence>
<dbReference type="Gene3D" id="3.40.1280.10">
    <property type="match status" value="1"/>
</dbReference>
<dbReference type="CDD" id="cd18084">
    <property type="entry name" value="RsmE-like"/>
    <property type="match status" value="1"/>
</dbReference>
<comment type="similarity">
    <text evidence="2 12">Belongs to the RNA methyltransferase RsmE family.</text>
</comment>
<keyword evidence="9 12" id="KW-0949">S-adenosyl-L-methionine</keyword>